<feature type="region of interest" description="Disordered" evidence="2">
    <location>
        <begin position="492"/>
        <end position="536"/>
    </location>
</feature>
<dbReference type="PROSITE" id="PS50222">
    <property type="entry name" value="EF_HAND_2"/>
    <property type="match status" value="1"/>
</dbReference>
<feature type="region of interest" description="Disordered" evidence="2">
    <location>
        <begin position="393"/>
        <end position="437"/>
    </location>
</feature>
<evidence type="ECO:0000256" key="3">
    <source>
        <dbReference type="SAM" id="Phobius"/>
    </source>
</evidence>
<evidence type="ECO:0000256" key="1">
    <source>
        <dbReference type="ARBA" id="ARBA00022837"/>
    </source>
</evidence>
<feature type="transmembrane region" description="Helical" evidence="3">
    <location>
        <begin position="14"/>
        <end position="34"/>
    </location>
</feature>
<organism evidence="5">
    <name type="scientific">Cryptomonas curvata</name>
    <dbReference type="NCBI Taxonomy" id="233186"/>
    <lineage>
        <taxon>Eukaryota</taxon>
        <taxon>Cryptophyceae</taxon>
        <taxon>Cryptomonadales</taxon>
        <taxon>Cryptomonadaceae</taxon>
        <taxon>Cryptomonas</taxon>
    </lineage>
</organism>
<feature type="region of interest" description="Disordered" evidence="2">
    <location>
        <begin position="319"/>
        <end position="362"/>
    </location>
</feature>
<dbReference type="GO" id="GO:0005509">
    <property type="term" value="F:calcium ion binding"/>
    <property type="evidence" value="ECO:0007669"/>
    <property type="project" value="InterPro"/>
</dbReference>
<evidence type="ECO:0000256" key="2">
    <source>
        <dbReference type="SAM" id="MobiDB-lite"/>
    </source>
</evidence>
<name>A0A7S0QYW8_9CRYP</name>
<dbReference type="InterPro" id="IPR002048">
    <property type="entry name" value="EF_hand_dom"/>
</dbReference>
<feature type="compositionally biased region" description="Basic and acidic residues" evidence="2">
    <location>
        <begin position="413"/>
        <end position="423"/>
    </location>
</feature>
<dbReference type="EMBL" id="HBEZ01055515">
    <property type="protein sequence ID" value="CAD8657956.1"/>
    <property type="molecule type" value="Transcribed_RNA"/>
</dbReference>
<keyword evidence="3" id="KW-1133">Transmembrane helix</keyword>
<dbReference type="PROSITE" id="PS00018">
    <property type="entry name" value="EF_HAND_1"/>
    <property type="match status" value="1"/>
</dbReference>
<protein>
    <recommendedName>
        <fullName evidence="4">EF-hand domain-containing protein</fullName>
    </recommendedName>
</protein>
<feature type="transmembrane region" description="Helical" evidence="3">
    <location>
        <begin position="46"/>
        <end position="66"/>
    </location>
</feature>
<gene>
    <name evidence="5" type="ORF">CCUR1050_LOCUS30489</name>
</gene>
<evidence type="ECO:0000313" key="5">
    <source>
        <dbReference type="EMBL" id="CAD8657956.1"/>
    </source>
</evidence>
<accession>A0A7S0QYW8</accession>
<evidence type="ECO:0000259" key="4">
    <source>
        <dbReference type="PROSITE" id="PS50222"/>
    </source>
</evidence>
<feature type="compositionally biased region" description="Low complexity" evidence="2">
    <location>
        <begin position="325"/>
        <end position="338"/>
    </location>
</feature>
<dbReference type="InterPro" id="IPR011992">
    <property type="entry name" value="EF-hand-dom_pair"/>
</dbReference>
<feature type="compositionally biased region" description="Low complexity" evidence="2">
    <location>
        <begin position="492"/>
        <end position="506"/>
    </location>
</feature>
<proteinExistence type="predicted"/>
<feature type="compositionally biased region" description="Pro residues" evidence="2">
    <location>
        <begin position="507"/>
        <end position="516"/>
    </location>
</feature>
<dbReference type="AlphaFoldDB" id="A0A7S0QYW8"/>
<keyword evidence="1" id="KW-0106">Calcium</keyword>
<sequence>MGVNFFGDIAPDDFGSYDLAFVTMFSMTAGNSWISSIPKIGKDGSLNYSFTIFAISYFVVVNWTLLQVTVAILLNSFVGAISTAEEEETRAAMHGMKSKELLRNTLDPLLGKLTLDYVDDHDLSLRLAALFKLLDSDEDGSLSFIELCQELKKLDFTPCIHLTEVDFGSFTQEGALCGPDGLLNPAAFEKAMRQQLRQYAGRRLSDFLAHAAASEAEVAQAQTLKVLMTESLTADRRLAQLELAVEGNREDVLGIRGDVTEILRLLTALPPSPPPPVAPAAPPAVAAAHDVVARFGAHLAARRGAAAAASSGLPGVLPSESGRLPVADAAPPAHPQAARTKQRILSPSRPPAPTSAGRAAPAPADWNLAGELIRVLVPCIPRPAAAATPAAADDAVLSTSPPSGSPQGGNVLEGRDGFSRGDGEAAQPTGESRGTPLPRLLQKFAGNLLSPTSSIHPAVTAAAADRAVASSGGCLSSAAAAPAPDAAAAPAMAVETSVSPSPAGPQALPPPPPSPPAVSQSPSPSPSPGSPSPTLETHLLGLVGCWERHAAHSRLKVDPAGAARAGGAPAARAEQC</sequence>
<dbReference type="Gene3D" id="1.10.287.70">
    <property type="match status" value="1"/>
</dbReference>
<dbReference type="SUPFAM" id="SSF47473">
    <property type="entry name" value="EF-hand"/>
    <property type="match status" value="1"/>
</dbReference>
<dbReference type="InterPro" id="IPR018247">
    <property type="entry name" value="EF_Hand_1_Ca_BS"/>
</dbReference>
<keyword evidence="3" id="KW-0812">Transmembrane</keyword>
<keyword evidence="3" id="KW-0472">Membrane</keyword>
<reference evidence="5" key="1">
    <citation type="submission" date="2021-01" db="EMBL/GenBank/DDBJ databases">
        <authorList>
            <person name="Corre E."/>
            <person name="Pelletier E."/>
            <person name="Niang G."/>
            <person name="Scheremetjew M."/>
            <person name="Finn R."/>
            <person name="Kale V."/>
            <person name="Holt S."/>
            <person name="Cochrane G."/>
            <person name="Meng A."/>
            <person name="Brown T."/>
            <person name="Cohen L."/>
        </authorList>
    </citation>
    <scope>NUCLEOTIDE SEQUENCE</scope>
    <source>
        <strain evidence="5">CCAP979/52</strain>
    </source>
</reference>
<feature type="domain" description="EF-hand" evidence="4">
    <location>
        <begin position="122"/>
        <end position="157"/>
    </location>
</feature>